<evidence type="ECO:0000313" key="6">
    <source>
        <dbReference type="EMBL" id="AGX42810.1"/>
    </source>
</evidence>
<keyword evidence="7" id="KW-1185">Reference proteome</keyword>
<evidence type="ECO:0000256" key="3">
    <source>
        <dbReference type="PROSITE-ProRule" id="PRU00284"/>
    </source>
</evidence>
<dbReference type="PANTHER" id="PTHR32089:SF112">
    <property type="entry name" value="LYSOZYME-LIKE PROTEIN-RELATED"/>
    <property type="match status" value="1"/>
</dbReference>
<dbReference type="InterPro" id="IPR004090">
    <property type="entry name" value="Chemotax_Me-accpt_rcpt"/>
</dbReference>
<dbReference type="SMART" id="SM00283">
    <property type="entry name" value="MA"/>
    <property type="match status" value="1"/>
</dbReference>
<dbReference type="GeneID" id="55474300"/>
<dbReference type="PROSITE" id="PS50111">
    <property type="entry name" value="CHEMOTAXIS_TRANSDUC_2"/>
    <property type="match status" value="1"/>
</dbReference>
<dbReference type="PATRIC" id="fig|1345695.10.peg.3957"/>
<dbReference type="eggNOG" id="COG0840">
    <property type="taxonomic scope" value="Bacteria"/>
</dbReference>
<feature type="transmembrane region" description="Helical" evidence="4">
    <location>
        <begin position="12"/>
        <end position="33"/>
    </location>
</feature>
<dbReference type="PANTHER" id="PTHR32089">
    <property type="entry name" value="METHYL-ACCEPTING CHEMOTAXIS PROTEIN MCPB"/>
    <property type="match status" value="1"/>
</dbReference>
<dbReference type="InterPro" id="IPR004089">
    <property type="entry name" value="MCPsignal_dom"/>
</dbReference>
<proteinExistence type="inferred from homology"/>
<reference evidence="6 7" key="1">
    <citation type="journal article" date="2013" name="Genome Announc.">
        <title>Complete Genome Sequence of the Solvent Producer Clostridium saccharobutylicum NCP262 (DSM 13864).</title>
        <authorList>
            <person name="Poehlein A."/>
            <person name="Hartwich K."/>
            <person name="Krabben P."/>
            <person name="Ehrenreich A."/>
            <person name="Liebl W."/>
            <person name="Durre P."/>
            <person name="Gottschalk G."/>
            <person name="Daniel R."/>
        </authorList>
    </citation>
    <scope>NUCLEOTIDE SEQUENCE [LARGE SCALE GENOMIC DNA]</scope>
    <source>
        <strain evidence="6">DSM 13864</strain>
    </source>
</reference>
<name>U5MQE0_CLOSA</name>
<dbReference type="RefSeq" id="WP_022745551.1">
    <property type="nucleotide sequence ID" value="NC_022571.1"/>
</dbReference>
<dbReference type="Proteomes" id="UP000017118">
    <property type="component" value="Chromosome"/>
</dbReference>
<evidence type="ECO:0000256" key="2">
    <source>
        <dbReference type="ARBA" id="ARBA00029447"/>
    </source>
</evidence>
<keyword evidence="4" id="KW-1133">Transmembrane helix</keyword>
<feature type="domain" description="Methyl-accepting transducer" evidence="5">
    <location>
        <begin position="287"/>
        <end position="545"/>
    </location>
</feature>
<organism evidence="6 7">
    <name type="scientific">Clostridium saccharobutylicum DSM 13864</name>
    <dbReference type="NCBI Taxonomy" id="1345695"/>
    <lineage>
        <taxon>Bacteria</taxon>
        <taxon>Bacillati</taxon>
        <taxon>Bacillota</taxon>
        <taxon>Clostridia</taxon>
        <taxon>Eubacteriales</taxon>
        <taxon>Clostridiaceae</taxon>
        <taxon>Clostridium</taxon>
    </lineage>
</organism>
<feature type="transmembrane region" description="Helical" evidence="4">
    <location>
        <begin position="190"/>
        <end position="212"/>
    </location>
</feature>
<dbReference type="AlphaFoldDB" id="U5MQE0"/>
<keyword evidence="4" id="KW-0812">Transmembrane</keyword>
<dbReference type="HOGENOM" id="CLU_000445_107_27_9"/>
<keyword evidence="1 3" id="KW-0807">Transducer</keyword>
<comment type="similarity">
    <text evidence="2">Belongs to the methyl-accepting chemotaxis (MCP) protein family.</text>
</comment>
<dbReference type="EMBL" id="CP006721">
    <property type="protein sequence ID" value="AGX42810.1"/>
    <property type="molecule type" value="Genomic_DNA"/>
</dbReference>
<dbReference type="Gene3D" id="1.10.8.500">
    <property type="entry name" value="HAMP domain in histidine kinase"/>
    <property type="match status" value="1"/>
</dbReference>
<dbReference type="Pfam" id="PF00015">
    <property type="entry name" value="MCPsignal"/>
    <property type="match status" value="1"/>
</dbReference>
<dbReference type="PRINTS" id="PR00260">
    <property type="entry name" value="CHEMTRNSDUCR"/>
</dbReference>
<dbReference type="Gene3D" id="1.10.287.950">
    <property type="entry name" value="Methyl-accepting chemotaxis protein"/>
    <property type="match status" value="1"/>
</dbReference>
<dbReference type="GO" id="GO:0006935">
    <property type="term" value="P:chemotaxis"/>
    <property type="evidence" value="ECO:0007669"/>
    <property type="project" value="InterPro"/>
</dbReference>
<dbReference type="OrthoDB" id="1062at2"/>
<evidence type="ECO:0000259" key="5">
    <source>
        <dbReference type="PROSITE" id="PS50111"/>
    </source>
</evidence>
<dbReference type="GO" id="GO:0016020">
    <property type="term" value="C:membrane"/>
    <property type="evidence" value="ECO:0007669"/>
    <property type="project" value="InterPro"/>
</dbReference>
<dbReference type="InterPro" id="IPR024478">
    <property type="entry name" value="HlyB_4HB_MCP"/>
</dbReference>
<evidence type="ECO:0000313" key="7">
    <source>
        <dbReference type="Proteomes" id="UP000017118"/>
    </source>
</evidence>
<evidence type="ECO:0000256" key="4">
    <source>
        <dbReference type="SAM" id="Phobius"/>
    </source>
</evidence>
<accession>U5MQE0</accession>
<dbReference type="SUPFAM" id="SSF58104">
    <property type="entry name" value="Methyl-accepting chemotaxis protein (MCP) signaling domain"/>
    <property type="match status" value="1"/>
</dbReference>
<dbReference type="KEGG" id="csb:CLSA_c18170"/>
<dbReference type="GO" id="GO:0004888">
    <property type="term" value="F:transmembrane signaling receptor activity"/>
    <property type="evidence" value="ECO:0007669"/>
    <property type="project" value="InterPro"/>
</dbReference>
<sequence length="575" mass="63827">MLKNIKIFHKVTLLSTILLIFTCIIGFIGYSFIRNSNDNLSAMYDNNIKAINLLDDIRIQSRTCQYDLVNLALNNGNESNQQDYIKEMNSKIEGITNDISQYKQLKLDDNERDEINKLESNLPKYKNVCNKIKDMSSSENFKTEDINEYLISNKDFIDGFRSISNALLKSHIKKTDDIYSQTQVANTKSITILLILIALAIFIGILVTFLIVKPITSALCSATNWFEVLATGDFTKEIPPHLLNSKDEIGVMLKTTDKMQKSIKNLLASVINESSNIKNMIRNTNDNMSKLSNEMQDVFATTEQLSAGMQETAASTEKMNAISTEIQNTIETIAFKSKESETVSDNISNRANKIKSDAISSQKNADEIYSCTNKNLRDAIEQSKAVEQIRTLSNSILEITSQTNLLALNASIEAARAGDAGKGFAVVASEIGKLAEDSESTVNEIQNVTQTVLNSVENLATSSNEILEFVDKRVKQDYSSMVATGETYNNDAQNIYKLSNDFSDATTQIRILMQNIISSLKGINISTNEGAEGTSNIASKTSNVVENISDIKNQTNSIKDSIDNLSKFVSKFKIS</sequence>
<gene>
    <name evidence="6" type="primary">mcp1</name>
    <name evidence="6" type="ORF">CLSA_c18170</name>
</gene>
<keyword evidence="4" id="KW-0472">Membrane</keyword>
<dbReference type="GO" id="GO:0007165">
    <property type="term" value="P:signal transduction"/>
    <property type="evidence" value="ECO:0007669"/>
    <property type="project" value="UniProtKB-KW"/>
</dbReference>
<evidence type="ECO:0000256" key="1">
    <source>
        <dbReference type="ARBA" id="ARBA00023224"/>
    </source>
</evidence>
<protein>
    <submittedName>
        <fullName evidence="6">Methyl-accepting chemotaxis protein 4</fullName>
    </submittedName>
</protein>
<dbReference type="Pfam" id="PF12729">
    <property type="entry name" value="4HB_MCP_1"/>
    <property type="match status" value="1"/>
</dbReference>